<sequence>MSHNKASGRSFKSWIIQDACDVFWKNRFVVAVAIIWLVLFDVFDVIVPHPDLLGSDGVLSFAGACWFVLRALIDAFALILVGISAHLSCLVGRDGWGTIRAANRKAVLHCAAGMLGVAVLIIAAILAYQQFLVPDILRALLGGRNEASHPGRLLIGGLILIGLLGAIALGASWFAAVLSGAGSSVRATWWRGRVTFLFVIWRLVAVLLLLPVISALIVPVIGQMVAVFHVIGIPADAAVLVIPAIVGGMIACFVTVLLSVIFVRSFVISLK</sequence>
<keyword evidence="1" id="KW-0812">Transmembrane</keyword>
<evidence type="ECO:0000313" key="2">
    <source>
        <dbReference type="EMBL" id="RCK31320.1"/>
    </source>
</evidence>
<dbReference type="AlphaFoldDB" id="A0A367VYW4"/>
<comment type="caution">
    <text evidence="2">The sequence shown here is derived from an EMBL/GenBank/DDBJ whole genome shotgun (WGS) entry which is preliminary data.</text>
</comment>
<keyword evidence="1" id="KW-0472">Membrane</keyword>
<feature type="transmembrane region" description="Helical" evidence="1">
    <location>
        <begin position="153"/>
        <end position="178"/>
    </location>
</feature>
<gene>
    <name evidence="2" type="ORF">TH19_21440</name>
</gene>
<keyword evidence="1" id="KW-1133">Transmembrane helix</keyword>
<dbReference type="EMBL" id="JPWF01000021">
    <property type="protein sequence ID" value="RCK31320.1"/>
    <property type="molecule type" value="Genomic_DNA"/>
</dbReference>
<feature type="transmembrane region" description="Helical" evidence="1">
    <location>
        <begin position="237"/>
        <end position="263"/>
    </location>
</feature>
<protein>
    <recommendedName>
        <fullName evidence="4">Glycerophosphoryl diester phosphodiesterase membrane domain-containing protein</fullName>
    </recommendedName>
</protein>
<accession>A0A367VYW4</accession>
<reference evidence="2 3" key="1">
    <citation type="submission" date="2014-07" db="EMBL/GenBank/DDBJ databases">
        <title>Draft genome sequence of Thalassospira profundimaris 35.</title>
        <authorList>
            <person name="Lai Q."/>
            <person name="Shao Z."/>
        </authorList>
    </citation>
    <scope>NUCLEOTIDE SEQUENCE [LARGE SCALE GENOMIC DNA]</scope>
    <source>
        <strain evidence="2 3">35</strain>
    </source>
</reference>
<evidence type="ECO:0000256" key="1">
    <source>
        <dbReference type="SAM" id="Phobius"/>
    </source>
</evidence>
<proteinExistence type="predicted"/>
<name>A0A367VYW4_9PROT</name>
<organism evidence="2 3">
    <name type="scientific">Thalassospira profundimaris</name>
    <dbReference type="NCBI Taxonomy" id="502049"/>
    <lineage>
        <taxon>Bacteria</taxon>
        <taxon>Pseudomonadati</taxon>
        <taxon>Pseudomonadota</taxon>
        <taxon>Alphaproteobacteria</taxon>
        <taxon>Rhodospirillales</taxon>
        <taxon>Thalassospiraceae</taxon>
        <taxon>Thalassospira</taxon>
    </lineage>
</organism>
<feature type="transmembrane region" description="Helical" evidence="1">
    <location>
        <begin position="59"/>
        <end position="85"/>
    </location>
</feature>
<evidence type="ECO:0008006" key="4">
    <source>
        <dbReference type="Google" id="ProtNLM"/>
    </source>
</evidence>
<dbReference type="OrthoDB" id="9833464at2"/>
<evidence type="ECO:0000313" key="3">
    <source>
        <dbReference type="Proteomes" id="UP000253226"/>
    </source>
</evidence>
<dbReference type="RefSeq" id="WP_114104271.1">
    <property type="nucleotide sequence ID" value="NZ_JPWF01000021.1"/>
</dbReference>
<dbReference type="Proteomes" id="UP000253226">
    <property type="component" value="Unassembled WGS sequence"/>
</dbReference>
<feature type="transmembrane region" description="Helical" evidence="1">
    <location>
        <begin position="28"/>
        <end position="47"/>
    </location>
</feature>
<feature type="transmembrane region" description="Helical" evidence="1">
    <location>
        <begin position="106"/>
        <end position="133"/>
    </location>
</feature>
<feature type="transmembrane region" description="Helical" evidence="1">
    <location>
        <begin position="199"/>
        <end position="231"/>
    </location>
</feature>